<keyword evidence="7" id="KW-0418">Kinase</keyword>
<dbReference type="InterPro" id="IPR050428">
    <property type="entry name" value="TCS_sensor_his_kinase"/>
</dbReference>
<dbReference type="InterPro" id="IPR036890">
    <property type="entry name" value="HATPase_C_sf"/>
</dbReference>
<accession>A0A1M3KXB5</accession>
<protein>
    <recommendedName>
        <fullName evidence="3">histidine kinase</fullName>
        <ecNumber evidence="3">2.7.13.3</ecNumber>
    </recommendedName>
</protein>
<dbReference type="InterPro" id="IPR005467">
    <property type="entry name" value="His_kinase_dom"/>
</dbReference>
<dbReference type="InterPro" id="IPR003660">
    <property type="entry name" value="HAMP_dom"/>
</dbReference>
<feature type="transmembrane region" description="Helical" evidence="11">
    <location>
        <begin position="155"/>
        <end position="175"/>
    </location>
</feature>
<dbReference type="Pfam" id="PF02518">
    <property type="entry name" value="HATPase_c"/>
    <property type="match status" value="1"/>
</dbReference>
<dbReference type="Gene3D" id="3.30.565.10">
    <property type="entry name" value="Histidine kinase-like ATPase, C-terminal domain"/>
    <property type="match status" value="1"/>
</dbReference>
<dbReference type="InterPro" id="IPR003661">
    <property type="entry name" value="HisK_dim/P_dom"/>
</dbReference>
<dbReference type="InterPro" id="IPR004358">
    <property type="entry name" value="Sig_transdc_His_kin-like_C"/>
</dbReference>
<dbReference type="PROSITE" id="PS50885">
    <property type="entry name" value="HAMP"/>
    <property type="match status" value="1"/>
</dbReference>
<proteinExistence type="predicted"/>
<evidence type="ECO:0000259" key="13">
    <source>
        <dbReference type="PROSITE" id="PS50885"/>
    </source>
</evidence>
<dbReference type="PRINTS" id="PR00344">
    <property type="entry name" value="BCTRLSENSOR"/>
</dbReference>
<dbReference type="STRING" id="1895771.BGO89_10905"/>
<comment type="catalytic activity">
    <reaction evidence="1">
        <text>ATP + protein L-histidine = ADP + protein N-phospho-L-histidine.</text>
        <dbReference type="EC" id="2.7.13.3"/>
    </reaction>
</comment>
<evidence type="ECO:0000256" key="10">
    <source>
        <dbReference type="ARBA" id="ARBA00023136"/>
    </source>
</evidence>
<organism evidence="14 15">
    <name type="scientific">Candidatus Kapaibacterium thiocyanatum</name>
    <dbReference type="NCBI Taxonomy" id="1895771"/>
    <lineage>
        <taxon>Bacteria</taxon>
        <taxon>Pseudomonadati</taxon>
        <taxon>Candidatus Kapaibacteriota</taxon>
        <taxon>Candidatus Kapaibacteriia</taxon>
        <taxon>Candidatus Kapaibacteriales</taxon>
        <taxon>Candidatus Kapaibacteriaceae</taxon>
        <taxon>Candidatus Kapaibacterium</taxon>
    </lineage>
</organism>
<dbReference type="SUPFAM" id="SSF47384">
    <property type="entry name" value="Homodimeric domain of signal transducing histidine kinase"/>
    <property type="match status" value="1"/>
</dbReference>
<dbReference type="GO" id="GO:0000155">
    <property type="term" value="F:phosphorelay sensor kinase activity"/>
    <property type="evidence" value="ECO:0007669"/>
    <property type="project" value="InterPro"/>
</dbReference>
<dbReference type="SUPFAM" id="SSF158472">
    <property type="entry name" value="HAMP domain-like"/>
    <property type="match status" value="1"/>
</dbReference>
<dbReference type="Pfam" id="PF00512">
    <property type="entry name" value="HisKA"/>
    <property type="match status" value="1"/>
</dbReference>
<keyword evidence="5" id="KW-0808">Transferase</keyword>
<dbReference type="GO" id="GO:0005886">
    <property type="term" value="C:plasma membrane"/>
    <property type="evidence" value="ECO:0007669"/>
    <property type="project" value="TreeGrafter"/>
</dbReference>
<evidence type="ECO:0000313" key="14">
    <source>
        <dbReference type="EMBL" id="OJX57015.1"/>
    </source>
</evidence>
<dbReference type="AlphaFoldDB" id="A0A1M3KXB5"/>
<keyword evidence="6 11" id="KW-0812">Transmembrane</keyword>
<keyword evidence="4" id="KW-0597">Phosphoprotein</keyword>
<dbReference type="CDD" id="cd00082">
    <property type="entry name" value="HisKA"/>
    <property type="match status" value="1"/>
</dbReference>
<sequence>MKIGTRLTILFTSITGLVLGGVLGFIYVLTARNAKDDFFERLRERAVIAATVFLEQDELTRHRLLESNRRFLVTLPYERILIIDRQNQPQFVEAKADTPIPHHLVAQTRRENLVRECRDSVCTAGLYYHDNQGDFVILVSAVDAVGNGKLADLRFMMTAGLCVGIVLMTMGGFIFSRRILRPFSKIVTDVHSISSTNLDHRIDVGDGRDEIAQLASTFNEMLERLQTSFERQRLFVANASHELRTPLTSIIGEIQVVLARPRTADEYRTTLLSIASGTEHLNAIVNGLLLLARSDGSRSLEGTHPVRVDECLLDAIDLLGRQYDTGRIRLHTETMPEEESHLTIDGHEVLVAVVLTNIIDNALKYSEDKPVDIYLESDGTTITITIEDDGIGFDDTAAGHVADPFFRTDDARLHAEGHGIGLAVTESILHHLAGTIDISSGPAEGTTVIIRLPASTKR</sequence>
<dbReference type="EC" id="2.7.13.3" evidence="3"/>
<comment type="subcellular location">
    <subcellularLocation>
        <location evidence="2">Membrane</location>
    </subcellularLocation>
</comment>
<keyword evidence="10 11" id="KW-0472">Membrane</keyword>
<evidence type="ECO:0000256" key="9">
    <source>
        <dbReference type="ARBA" id="ARBA00023012"/>
    </source>
</evidence>
<evidence type="ECO:0000256" key="4">
    <source>
        <dbReference type="ARBA" id="ARBA00022553"/>
    </source>
</evidence>
<feature type="domain" description="Histidine kinase" evidence="12">
    <location>
        <begin position="238"/>
        <end position="456"/>
    </location>
</feature>
<dbReference type="EMBL" id="MKVH01000024">
    <property type="protein sequence ID" value="OJX57015.1"/>
    <property type="molecule type" value="Genomic_DNA"/>
</dbReference>
<dbReference type="PANTHER" id="PTHR45436:SF5">
    <property type="entry name" value="SENSOR HISTIDINE KINASE TRCS"/>
    <property type="match status" value="1"/>
</dbReference>
<dbReference type="SMART" id="SM00388">
    <property type="entry name" value="HisKA"/>
    <property type="match status" value="1"/>
</dbReference>
<dbReference type="PANTHER" id="PTHR45436">
    <property type="entry name" value="SENSOR HISTIDINE KINASE YKOH"/>
    <property type="match status" value="1"/>
</dbReference>
<dbReference type="InterPro" id="IPR003594">
    <property type="entry name" value="HATPase_dom"/>
</dbReference>
<feature type="transmembrane region" description="Helical" evidence="11">
    <location>
        <begin position="7"/>
        <end position="29"/>
    </location>
</feature>
<evidence type="ECO:0000256" key="3">
    <source>
        <dbReference type="ARBA" id="ARBA00012438"/>
    </source>
</evidence>
<dbReference type="SMART" id="SM00304">
    <property type="entry name" value="HAMP"/>
    <property type="match status" value="1"/>
</dbReference>
<feature type="domain" description="HAMP" evidence="13">
    <location>
        <begin position="177"/>
        <end position="230"/>
    </location>
</feature>
<dbReference type="Proteomes" id="UP000184233">
    <property type="component" value="Unassembled WGS sequence"/>
</dbReference>
<evidence type="ECO:0000256" key="8">
    <source>
        <dbReference type="ARBA" id="ARBA00022989"/>
    </source>
</evidence>
<comment type="caution">
    <text evidence="14">The sequence shown here is derived from an EMBL/GenBank/DDBJ whole genome shotgun (WGS) entry which is preliminary data.</text>
</comment>
<gene>
    <name evidence="14" type="ORF">BGO89_10905</name>
</gene>
<evidence type="ECO:0000256" key="7">
    <source>
        <dbReference type="ARBA" id="ARBA00022777"/>
    </source>
</evidence>
<reference evidence="14 15" key="1">
    <citation type="submission" date="2016-09" db="EMBL/GenBank/DDBJ databases">
        <title>Genome-resolved meta-omics ties microbial dynamics to process performance in biotechnology for thiocyanate degradation.</title>
        <authorList>
            <person name="Kantor R.S."/>
            <person name="Huddy R.J."/>
            <person name="Iyer R."/>
            <person name="Thomas B.C."/>
            <person name="Brown C.T."/>
            <person name="Anantharaman K."/>
            <person name="Tringe S."/>
            <person name="Hettich R.L."/>
            <person name="Harrison S.T."/>
            <person name="Banfield J.F."/>
        </authorList>
    </citation>
    <scope>NUCLEOTIDE SEQUENCE [LARGE SCALE GENOMIC DNA]</scope>
    <source>
        <strain evidence="14">59-99</strain>
    </source>
</reference>
<evidence type="ECO:0000256" key="11">
    <source>
        <dbReference type="SAM" id="Phobius"/>
    </source>
</evidence>
<dbReference type="SMART" id="SM00387">
    <property type="entry name" value="HATPase_c"/>
    <property type="match status" value="1"/>
</dbReference>
<dbReference type="Gene3D" id="1.10.287.130">
    <property type="match status" value="1"/>
</dbReference>
<evidence type="ECO:0000256" key="2">
    <source>
        <dbReference type="ARBA" id="ARBA00004370"/>
    </source>
</evidence>
<dbReference type="CDD" id="cd06225">
    <property type="entry name" value="HAMP"/>
    <property type="match status" value="1"/>
</dbReference>
<evidence type="ECO:0000256" key="6">
    <source>
        <dbReference type="ARBA" id="ARBA00022692"/>
    </source>
</evidence>
<evidence type="ECO:0000256" key="1">
    <source>
        <dbReference type="ARBA" id="ARBA00000085"/>
    </source>
</evidence>
<evidence type="ECO:0000259" key="12">
    <source>
        <dbReference type="PROSITE" id="PS50109"/>
    </source>
</evidence>
<evidence type="ECO:0000313" key="15">
    <source>
        <dbReference type="Proteomes" id="UP000184233"/>
    </source>
</evidence>
<name>A0A1M3KXB5_9BACT</name>
<dbReference type="Pfam" id="PF00672">
    <property type="entry name" value="HAMP"/>
    <property type="match status" value="1"/>
</dbReference>
<evidence type="ECO:0000256" key="5">
    <source>
        <dbReference type="ARBA" id="ARBA00022679"/>
    </source>
</evidence>
<dbReference type="SUPFAM" id="SSF55874">
    <property type="entry name" value="ATPase domain of HSP90 chaperone/DNA topoisomerase II/histidine kinase"/>
    <property type="match status" value="1"/>
</dbReference>
<dbReference type="InterPro" id="IPR036097">
    <property type="entry name" value="HisK_dim/P_sf"/>
</dbReference>
<keyword evidence="9" id="KW-0902">Two-component regulatory system</keyword>
<dbReference type="Gene3D" id="6.10.340.10">
    <property type="match status" value="1"/>
</dbReference>
<keyword evidence="8 11" id="KW-1133">Transmembrane helix</keyword>
<dbReference type="PROSITE" id="PS50109">
    <property type="entry name" value="HIS_KIN"/>
    <property type="match status" value="1"/>
</dbReference>